<dbReference type="Proteomes" id="UP000030111">
    <property type="component" value="Unassembled WGS sequence"/>
</dbReference>
<organism evidence="5 6">
    <name type="scientific">Flavobacterium subsaxonicum WB 4.1-42 = DSM 21790</name>
    <dbReference type="NCBI Taxonomy" id="1121898"/>
    <lineage>
        <taxon>Bacteria</taxon>
        <taxon>Pseudomonadati</taxon>
        <taxon>Bacteroidota</taxon>
        <taxon>Flavobacteriia</taxon>
        <taxon>Flavobacteriales</taxon>
        <taxon>Flavobacteriaceae</taxon>
        <taxon>Flavobacterium</taxon>
    </lineage>
</organism>
<proteinExistence type="predicted"/>
<dbReference type="InterPro" id="IPR013766">
    <property type="entry name" value="Thioredoxin_domain"/>
</dbReference>
<dbReference type="STRING" id="1121898.GCA_000422725_03163"/>
<evidence type="ECO:0000313" key="6">
    <source>
        <dbReference type="Proteomes" id="UP000030111"/>
    </source>
</evidence>
<comment type="caution">
    <text evidence="5">The sequence shown here is derived from an EMBL/GenBank/DDBJ whole genome shotgun (WGS) entry which is preliminary data.</text>
</comment>
<dbReference type="PROSITE" id="PS51352">
    <property type="entry name" value="THIOREDOXIN_2"/>
    <property type="match status" value="1"/>
</dbReference>
<evidence type="ECO:0000259" key="4">
    <source>
        <dbReference type="PROSITE" id="PS51352"/>
    </source>
</evidence>
<dbReference type="InterPro" id="IPR051099">
    <property type="entry name" value="AGR/TXD"/>
</dbReference>
<dbReference type="InterPro" id="IPR017937">
    <property type="entry name" value="Thioredoxin_CS"/>
</dbReference>
<feature type="domain" description="Thioredoxin" evidence="4">
    <location>
        <begin position="14"/>
        <end position="152"/>
    </location>
</feature>
<keyword evidence="1 3" id="KW-0732">Signal</keyword>
<dbReference type="PANTHER" id="PTHR15337">
    <property type="entry name" value="ANTERIOR GRADIENT PROTEIN-RELATED"/>
    <property type="match status" value="1"/>
</dbReference>
<dbReference type="SUPFAM" id="SSF52833">
    <property type="entry name" value="Thioredoxin-like"/>
    <property type="match status" value="1"/>
</dbReference>
<dbReference type="PANTHER" id="PTHR15337:SF11">
    <property type="entry name" value="THIOREDOXIN DOMAIN-CONTAINING PROTEIN"/>
    <property type="match status" value="1"/>
</dbReference>
<dbReference type="eggNOG" id="COG0526">
    <property type="taxonomic scope" value="Bacteria"/>
</dbReference>
<dbReference type="PROSITE" id="PS00194">
    <property type="entry name" value="THIOREDOXIN_1"/>
    <property type="match status" value="1"/>
</dbReference>
<accession>A0A0A2MTX4</accession>
<dbReference type="OrthoDB" id="120730at2"/>
<keyword evidence="6" id="KW-1185">Reference proteome</keyword>
<name>A0A0A2MTX4_9FLAO</name>
<dbReference type="Pfam" id="PF13899">
    <property type="entry name" value="Thioredoxin_7"/>
    <property type="match status" value="1"/>
</dbReference>
<feature type="signal peptide" evidence="3">
    <location>
        <begin position="1"/>
        <end position="21"/>
    </location>
</feature>
<reference evidence="5 6" key="1">
    <citation type="submission" date="2013-09" db="EMBL/GenBank/DDBJ databases">
        <authorList>
            <person name="Zeng Z."/>
            <person name="Chen C."/>
        </authorList>
    </citation>
    <scope>NUCLEOTIDE SEQUENCE [LARGE SCALE GENOMIC DNA]</scope>
    <source>
        <strain evidence="5 6">WB 4.1-42</strain>
    </source>
</reference>
<keyword evidence="2" id="KW-0676">Redox-active center</keyword>
<dbReference type="InterPro" id="IPR036249">
    <property type="entry name" value="Thioredoxin-like_sf"/>
</dbReference>
<dbReference type="AlphaFoldDB" id="A0A0A2MTX4"/>
<sequence>MKLKVLLITLMLMAPLAKSVAQETATTIMDKAYTQAKKENKNVFVMFHASWCGWCKKMEKNMQADATKKMFDDNFISTALVVQESPKNKALENPGADELLLKFKGDRAGLPFWVILDPKGNVLADSFDAKGENLGCPSSAEEVAEFINKLKKTTKLNAKQLAIIAQTFTIKKG</sequence>
<evidence type="ECO:0000256" key="1">
    <source>
        <dbReference type="ARBA" id="ARBA00022729"/>
    </source>
</evidence>
<gene>
    <name evidence="5" type="ORF">Q766_16595</name>
</gene>
<dbReference type="EMBL" id="JRLY01000016">
    <property type="protein sequence ID" value="KGO91650.1"/>
    <property type="molecule type" value="Genomic_DNA"/>
</dbReference>
<dbReference type="Gene3D" id="3.40.30.10">
    <property type="entry name" value="Glutaredoxin"/>
    <property type="match status" value="1"/>
</dbReference>
<protein>
    <submittedName>
        <fullName evidence="5">Thioredoxin</fullName>
    </submittedName>
</protein>
<dbReference type="RefSeq" id="WP_026993271.1">
    <property type="nucleotide sequence ID" value="NZ_JRLY01000016.1"/>
</dbReference>
<evidence type="ECO:0000313" key="5">
    <source>
        <dbReference type="EMBL" id="KGO91650.1"/>
    </source>
</evidence>
<evidence type="ECO:0000256" key="2">
    <source>
        <dbReference type="ARBA" id="ARBA00023284"/>
    </source>
</evidence>
<evidence type="ECO:0000256" key="3">
    <source>
        <dbReference type="SAM" id="SignalP"/>
    </source>
</evidence>
<feature type="chain" id="PRO_5001992629" evidence="3">
    <location>
        <begin position="22"/>
        <end position="173"/>
    </location>
</feature>